<dbReference type="Proteomes" id="UP000077037">
    <property type="component" value="Unassembled WGS sequence"/>
</dbReference>
<evidence type="ECO:0000256" key="3">
    <source>
        <dbReference type="ARBA" id="ARBA00023163"/>
    </source>
</evidence>
<dbReference type="SUPFAM" id="SSF48008">
    <property type="entry name" value="GntR ligand-binding domain-like"/>
    <property type="match status" value="1"/>
</dbReference>
<evidence type="ECO:0000256" key="2">
    <source>
        <dbReference type="ARBA" id="ARBA00023125"/>
    </source>
</evidence>
<proteinExistence type="predicted"/>
<evidence type="ECO:0000313" key="5">
    <source>
        <dbReference type="EMBL" id="SAI39735.1"/>
    </source>
</evidence>
<accession>A0A157Q1I0</accession>
<dbReference type="SMART" id="SM00345">
    <property type="entry name" value="HTH_GNTR"/>
    <property type="match status" value="1"/>
</dbReference>
<dbReference type="PANTHER" id="PTHR43537">
    <property type="entry name" value="TRANSCRIPTIONAL REGULATOR, GNTR FAMILY"/>
    <property type="match status" value="1"/>
</dbReference>
<dbReference type="GO" id="GO:0003677">
    <property type="term" value="F:DNA binding"/>
    <property type="evidence" value="ECO:0007669"/>
    <property type="project" value="UniProtKB-KW"/>
</dbReference>
<dbReference type="Pfam" id="PF00392">
    <property type="entry name" value="GntR"/>
    <property type="match status" value="1"/>
</dbReference>
<dbReference type="SMART" id="SM00895">
    <property type="entry name" value="FCD"/>
    <property type="match status" value="1"/>
</dbReference>
<keyword evidence="1" id="KW-0805">Transcription regulation</keyword>
<dbReference type="Gene3D" id="1.20.120.530">
    <property type="entry name" value="GntR ligand-binding domain-like"/>
    <property type="match status" value="1"/>
</dbReference>
<evidence type="ECO:0000256" key="1">
    <source>
        <dbReference type="ARBA" id="ARBA00023015"/>
    </source>
</evidence>
<gene>
    <name evidence="5" type="primary">ydfH_8</name>
    <name evidence="5" type="ORF">SAMEA1982600_03115</name>
</gene>
<reference evidence="5 6" key="1">
    <citation type="submission" date="2016-03" db="EMBL/GenBank/DDBJ databases">
        <authorList>
            <consortium name="Pathogen Informatics"/>
        </authorList>
    </citation>
    <scope>NUCLEOTIDE SEQUENCE [LARGE SCALE GENOMIC DNA]</scope>
    <source>
        <strain evidence="5 6">NCTC13364</strain>
    </source>
</reference>
<dbReference type="InterPro" id="IPR011711">
    <property type="entry name" value="GntR_C"/>
</dbReference>
<organism evidence="5 6">
    <name type="scientific">Bordetella ansorpii</name>
    <dbReference type="NCBI Taxonomy" id="288768"/>
    <lineage>
        <taxon>Bacteria</taxon>
        <taxon>Pseudomonadati</taxon>
        <taxon>Pseudomonadota</taxon>
        <taxon>Betaproteobacteria</taxon>
        <taxon>Burkholderiales</taxon>
        <taxon>Alcaligenaceae</taxon>
        <taxon>Bordetella</taxon>
    </lineage>
</organism>
<dbReference type="InterPro" id="IPR036388">
    <property type="entry name" value="WH-like_DNA-bd_sf"/>
</dbReference>
<evidence type="ECO:0000313" key="6">
    <source>
        <dbReference type="Proteomes" id="UP000077037"/>
    </source>
</evidence>
<dbReference type="InterPro" id="IPR008920">
    <property type="entry name" value="TF_FadR/GntR_C"/>
</dbReference>
<evidence type="ECO:0000259" key="4">
    <source>
        <dbReference type="PROSITE" id="PS50949"/>
    </source>
</evidence>
<dbReference type="PROSITE" id="PS50949">
    <property type="entry name" value="HTH_GNTR"/>
    <property type="match status" value="1"/>
</dbReference>
<dbReference type="GO" id="GO:0003700">
    <property type="term" value="F:DNA-binding transcription factor activity"/>
    <property type="evidence" value="ECO:0007669"/>
    <property type="project" value="InterPro"/>
</dbReference>
<dbReference type="PANTHER" id="PTHR43537:SF45">
    <property type="entry name" value="GNTR FAMILY REGULATORY PROTEIN"/>
    <property type="match status" value="1"/>
</dbReference>
<dbReference type="AlphaFoldDB" id="A0A157Q1I0"/>
<name>A0A157Q1I0_9BORD</name>
<sequence length="251" mass="28131">MRGRLGTIRAFNALPLPMTLLDTLPADLRLDRSRHAAPQVFQKLRDLIMSLELAPGTVLSRGELADAFGLSQTPIRDALSQLRDEGLVDIFPQHTTAVSRIDIAAARQAHFLRRSLELEIVHQLAGQADAALIDRLQAHIDVQRANLGPERYQRFIAADQAFHREMHDAAGVGHLWELEQRYSGHVDRLRRLHLPEAGKADRILRDHQRIVDAIAAQDVAGAQQALREHLSGTLSQVDEICRRYPDYVVPA</sequence>
<dbReference type="SUPFAM" id="SSF46785">
    <property type="entry name" value="Winged helix' DNA-binding domain"/>
    <property type="match status" value="1"/>
</dbReference>
<protein>
    <submittedName>
        <fullName evidence="5">GntR family transcriptional regulator</fullName>
    </submittedName>
</protein>
<dbReference type="InterPro" id="IPR000524">
    <property type="entry name" value="Tscrpt_reg_HTH_GntR"/>
</dbReference>
<dbReference type="EMBL" id="FKBS01000017">
    <property type="protein sequence ID" value="SAI39735.1"/>
    <property type="molecule type" value="Genomic_DNA"/>
</dbReference>
<dbReference type="Gene3D" id="1.10.10.10">
    <property type="entry name" value="Winged helix-like DNA-binding domain superfamily/Winged helix DNA-binding domain"/>
    <property type="match status" value="1"/>
</dbReference>
<keyword evidence="2" id="KW-0238">DNA-binding</keyword>
<feature type="domain" description="HTH gntR-type" evidence="4">
    <location>
        <begin position="34"/>
        <end position="101"/>
    </location>
</feature>
<dbReference type="Pfam" id="PF07729">
    <property type="entry name" value="FCD"/>
    <property type="match status" value="1"/>
</dbReference>
<keyword evidence="3" id="KW-0804">Transcription</keyword>
<dbReference type="InterPro" id="IPR036390">
    <property type="entry name" value="WH_DNA-bd_sf"/>
</dbReference>